<gene>
    <name evidence="2" type="ORF">GCM10011531_03970</name>
</gene>
<dbReference type="EMBL" id="BMIC01000001">
    <property type="protein sequence ID" value="GFZ77781.1"/>
    <property type="molecule type" value="Genomic_DNA"/>
</dbReference>
<keyword evidence="3" id="KW-1185">Reference proteome</keyword>
<protein>
    <recommendedName>
        <fullName evidence="1">Letm1 RBD domain-containing protein</fullName>
    </recommendedName>
</protein>
<name>A0A8J2TKT2_9FLAO</name>
<dbReference type="InterPro" id="IPR033122">
    <property type="entry name" value="LETM1-like_RBD"/>
</dbReference>
<evidence type="ECO:0000313" key="2">
    <source>
        <dbReference type="EMBL" id="GFZ77781.1"/>
    </source>
</evidence>
<comment type="caution">
    <text evidence="2">The sequence shown here is derived from an EMBL/GenBank/DDBJ whole genome shotgun (WGS) entry which is preliminary data.</text>
</comment>
<accession>A0A8J2TKT2</accession>
<dbReference type="Proteomes" id="UP000598120">
    <property type="component" value="Unassembled WGS sequence"/>
</dbReference>
<sequence length="390" mass="44975">MNPSSSGWIKKLLKIASTNDAYLKLSEKAFYNELKLSGFIYGSNLSVVNNVVDKGDLTDEELCKVNLLLALHYIYNAKPSKESFADSVINFYKNFDQPKSSFFDGLLGEKKSHAQVEVIINKRIHIDDNILTKNFSYFITNALLYIDVLAYQKFLITNTISEKYIQQLEIAIETITLNVFDSKVKKTKYDESLIKLFEASRRYQSTVSYHYNDVLKYLKKPLEKQYIIDIACIASWSDKIIDIDEHKFLVQLSKDLHIKPEVVEQSIKDINTFYILNSDQIPLLSSKNMAKSFYDNSSKMVSKLISRNSKRLMKELRESKELMVLLSQSTSRELTEEEQKKMQEQLMDIIKSIPSLAIFMLPGGGILLPLFVKFIPKLLPSAFDENRIEE</sequence>
<proteinExistence type="predicted"/>
<evidence type="ECO:0000259" key="1">
    <source>
        <dbReference type="Pfam" id="PF07766"/>
    </source>
</evidence>
<reference evidence="2 3" key="1">
    <citation type="journal article" date="2014" name="Int. J. Syst. Evol. Microbiol.">
        <title>Complete genome sequence of Corynebacterium casei LMG S-19264T (=DSM 44701T), isolated from a smear-ripened cheese.</title>
        <authorList>
            <consortium name="US DOE Joint Genome Institute (JGI-PGF)"/>
            <person name="Walter F."/>
            <person name="Albersmeier A."/>
            <person name="Kalinowski J."/>
            <person name="Ruckert C."/>
        </authorList>
    </citation>
    <scope>NUCLEOTIDE SEQUENCE [LARGE SCALE GENOMIC DNA]</scope>
    <source>
        <strain evidence="2 3">CGMCC 1.15295</strain>
    </source>
</reference>
<evidence type="ECO:0000313" key="3">
    <source>
        <dbReference type="Proteomes" id="UP000598120"/>
    </source>
</evidence>
<dbReference type="Pfam" id="PF07766">
    <property type="entry name" value="LETM1_RBD"/>
    <property type="match status" value="1"/>
</dbReference>
<feature type="domain" description="Letm1 RBD" evidence="1">
    <location>
        <begin position="334"/>
        <end position="387"/>
    </location>
</feature>
<dbReference type="GO" id="GO:0043022">
    <property type="term" value="F:ribosome binding"/>
    <property type="evidence" value="ECO:0007669"/>
    <property type="project" value="InterPro"/>
</dbReference>
<dbReference type="RefSeq" id="WP_188604663.1">
    <property type="nucleotide sequence ID" value="NZ_BMIC01000001.1"/>
</dbReference>
<dbReference type="NCBIfam" id="NF040639">
    <property type="entry name" value="LETM1_rel_film"/>
    <property type="match status" value="1"/>
</dbReference>
<organism evidence="2 3">
    <name type="scientific">Aquaticitalea lipolytica</name>
    <dbReference type="NCBI Taxonomy" id="1247562"/>
    <lineage>
        <taxon>Bacteria</taxon>
        <taxon>Pseudomonadati</taxon>
        <taxon>Bacteroidota</taxon>
        <taxon>Flavobacteriia</taxon>
        <taxon>Flavobacteriales</taxon>
        <taxon>Flavobacteriaceae</taxon>
        <taxon>Aquaticitalea</taxon>
    </lineage>
</organism>
<dbReference type="AlphaFoldDB" id="A0A8J2TKT2"/>